<keyword evidence="1" id="KW-0472">Membrane</keyword>
<proteinExistence type="predicted"/>
<keyword evidence="1" id="KW-0812">Transmembrane</keyword>
<evidence type="ECO:0008006" key="4">
    <source>
        <dbReference type="Google" id="ProtNLM"/>
    </source>
</evidence>
<dbReference type="PANTHER" id="PTHR39608">
    <property type="entry name" value="INTEGRAL MEMBRANE PROTEIN (AFU_ORTHOLOGUE AFUA_5G08640)"/>
    <property type="match status" value="1"/>
</dbReference>
<reference evidence="2" key="2">
    <citation type="submission" date="2023-05" db="EMBL/GenBank/DDBJ databases">
        <authorList>
            <consortium name="Lawrence Berkeley National Laboratory"/>
            <person name="Steindorff A."/>
            <person name="Hensen N."/>
            <person name="Bonometti L."/>
            <person name="Westerberg I."/>
            <person name="Brannstrom I.O."/>
            <person name="Guillou S."/>
            <person name="Cros-Aarteil S."/>
            <person name="Calhoun S."/>
            <person name="Haridas S."/>
            <person name="Kuo A."/>
            <person name="Mondo S."/>
            <person name="Pangilinan J."/>
            <person name="Riley R."/>
            <person name="Labutti K."/>
            <person name="Andreopoulos B."/>
            <person name="Lipzen A."/>
            <person name="Chen C."/>
            <person name="Yanf M."/>
            <person name="Daum C."/>
            <person name="Ng V."/>
            <person name="Clum A."/>
            <person name="Ohm R."/>
            <person name="Martin F."/>
            <person name="Silar P."/>
            <person name="Natvig D."/>
            <person name="Lalanne C."/>
            <person name="Gautier V."/>
            <person name="Ament-Velasquez S.L."/>
            <person name="Kruys A."/>
            <person name="Hutchinson M.I."/>
            <person name="Powell A.J."/>
            <person name="Barry K."/>
            <person name="Miller A.N."/>
            <person name="Grigoriev I.V."/>
            <person name="Debuchy R."/>
            <person name="Gladieux P."/>
            <person name="Thoren M.H."/>
            <person name="Johannesson H."/>
        </authorList>
    </citation>
    <scope>NUCLEOTIDE SEQUENCE</scope>
    <source>
        <strain evidence="2">CBS 103.79</strain>
    </source>
</reference>
<evidence type="ECO:0000256" key="1">
    <source>
        <dbReference type="SAM" id="Phobius"/>
    </source>
</evidence>
<gene>
    <name evidence="2" type="ORF">C8A05DRAFT_44614</name>
</gene>
<accession>A0AAN6RSY0</accession>
<evidence type="ECO:0000313" key="3">
    <source>
        <dbReference type="Proteomes" id="UP001303889"/>
    </source>
</evidence>
<feature type="transmembrane region" description="Helical" evidence="1">
    <location>
        <begin position="48"/>
        <end position="69"/>
    </location>
</feature>
<feature type="transmembrane region" description="Helical" evidence="1">
    <location>
        <begin position="21"/>
        <end position="42"/>
    </location>
</feature>
<sequence>MGFRDFFNGRVPRALLGINSFVILASSIVLTGILSYLVHWHYRGTHVIYQEVIAVVTLFIFLVAVFLPVVKAYHGYMLPLTLVLSYLWLTSLIFSALDYSGSRCQPYHCRLKHTVEAFQIIGFVFLFFNTILEALVWGSHGNDGPRRGDLEKAPAIVTETVGTTPAAADGERAVQPVV</sequence>
<name>A0AAN6RSY0_9PEZI</name>
<dbReference type="AlphaFoldDB" id="A0AAN6RSY0"/>
<dbReference type="Proteomes" id="UP001303889">
    <property type="component" value="Unassembled WGS sequence"/>
</dbReference>
<feature type="transmembrane region" description="Helical" evidence="1">
    <location>
        <begin position="76"/>
        <end position="97"/>
    </location>
</feature>
<dbReference type="EMBL" id="MU855553">
    <property type="protein sequence ID" value="KAK3901820.1"/>
    <property type="molecule type" value="Genomic_DNA"/>
</dbReference>
<comment type="caution">
    <text evidence="2">The sequence shown here is derived from an EMBL/GenBank/DDBJ whole genome shotgun (WGS) entry which is preliminary data.</text>
</comment>
<keyword evidence="1" id="KW-1133">Transmembrane helix</keyword>
<organism evidence="2 3">
    <name type="scientific">Staphylotrichum tortipilum</name>
    <dbReference type="NCBI Taxonomy" id="2831512"/>
    <lineage>
        <taxon>Eukaryota</taxon>
        <taxon>Fungi</taxon>
        <taxon>Dikarya</taxon>
        <taxon>Ascomycota</taxon>
        <taxon>Pezizomycotina</taxon>
        <taxon>Sordariomycetes</taxon>
        <taxon>Sordariomycetidae</taxon>
        <taxon>Sordariales</taxon>
        <taxon>Chaetomiaceae</taxon>
        <taxon>Staphylotrichum</taxon>
    </lineage>
</organism>
<feature type="transmembrane region" description="Helical" evidence="1">
    <location>
        <begin position="117"/>
        <end position="137"/>
    </location>
</feature>
<reference evidence="2" key="1">
    <citation type="journal article" date="2023" name="Mol. Phylogenet. Evol.">
        <title>Genome-scale phylogeny and comparative genomics of the fungal order Sordariales.</title>
        <authorList>
            <person name="Hensen N."/>
            <person name="Bonometti L."/>
            <person name="Westerberg I."/>
            <person name="Brannstrom I.O."/>
            <person name="Guillou S."/>
            <person name="Cros-Aarteil S."/>
            <person name="Calhoun S."/>
            <person name="Haridas S."/>
            <person name="Kuo A."/>
            <person name="Mondo S."/>
            <person name="Pangilinan J."/>
            <person name="Riley R."/>
            <person name="LaButti K."/>
            <person name="Andreopoulos B."/>
            <person name="Lipzen A."/>
            <person name="Chen C."/>
            <person name="Yan M."/>
            <person name="Daum C."/>
            <person name="Ng V."/>
            <person name="Clum A."/>
            <person name="Steindorff A."/>
            <person name="Ohm R.A."/>
            <person name="Martin F."/>
            <person name="Silar P."/>
            <person name="Natvig D.O."/>
            <person name="Lalanne C."/>
            <person name="Gautier V."/>
            <person name="Ament-Velasquez S.L."/>
            <person name="Kruys A."/>
            <person name="Hutchinson M.I."/>
            <person name="Powell A.J."/>
            <person name="Barry K."/>
            <person name="Miller A.N."/>
            <person name="Grigoriev I.V."/>
            <person name="Debuchy R."/>
            <person name="Gladieux P."/>
            <person name="Hiltunen Thoren M."/>
            <person name="Johannesson H."/>
        </authorList>
    </citation>
    <scope>NUCLEOTIDE SEQUENCE</scope>
    <source>
        <strain evidence="2">CBS 103.79</strain>
    </source>
</reference>
<keyword evidence="3" id="KW-1185">Reference proteome</keyword>
<dbReference type="PANTHER" id="PTHR39608:SF2">
    <property type="entry name" value="MARVEL DOMAIN-CONTAINING PROTEIN"/>
    <property type="match status" value="1"/>
</dbReference>
<evidence type="ECO:0000313" key="2">
    <source>
        <dbReference type="EMBL" id="KAK3901820.1"/>
    </source>
</evidence>
<protein>
    <recommendedName>
        <fullName evidence="4">MARVEL domain-containing protein</fullName>
    </recommendedName>
</protein>